<organism evidence="2">
    <name type="scientific">Rhipicephalus pulchellus</name>
    <name type="common">Yellow backed tick</name>
    <name type="synonym">Dermacentor pulchellus</name>
    <dbReference type="NCBI Taxonomy" id="72859"/>
    <lineage>
        <taxon>Eukaryota</taxon>
        <taxon>Metazoa</taxon>
        <taxon>Ecdysozoa</taxon>
        <taxon>Arthropoda</taxon>
        <taxon>Chelicerata</taxon>
        <taxon>Arachnida</taxon>
        <taxon>Acari</taxon>
        <taxon>Parasitiformes</taxon>
        <taxon>Ixodida</taxon>
        <taxon>Ixodoidea</taxon>
        <taxon>Ixodidae</taxon>
        <taxon>Rhipicephalinae</taxon>
        <taxon>Rhipicephalus</taxon>
        <taxon>Rhipicephalus</taxon>
    </lineage>
</organism>
<accession>L7M1S7</accession>
<protein>
    <recommendedName>
        <fullName evidence="1">Reverse transcriptase zinc-binding domain-containing protein</fullName>
    </recommendedName>
</protein>
<evidence type="ECO:0000259" key="1">
    <source>
        <dbReference type="Pfam" id="PF13966"/>
    </source>
</evidence>
<proteinExistence type="evidence at transcript level"/>
<dbReference type="EMBL" id="GACK01007995">
    <property type="protein sequence ID" value="JAA57039.1"/>
    <property type="molecule type" value="mRNA"/>
</dbReference>
<dbReference type="Pfam" id="PF13966">
    <property type="entry name" value="zf-RVT"/>
    <property type="match status" value="1"/>
</dbReference>
<sequence>MRRDNVFRPVCAGGLGLVHLFVKQLVSRFFYFRDCDHPLLRSFLQVNLADVLPSLVVSSNCVSPPYLQGFMREVYESVRFLTVRFSNDYLFSSSRKDLYNDLLDMLFPAPLYRSLYNGLPGHDVLARVKKMPISPTTKTFFYKVHTGTLPVKTWLSSKGIFVSSINCRLCEVPETIEHCFISCKDAILFWDVLQRAFKKQIHLNSYSIRYLVPPKSNSMPVDMLLLMGMHSLWKTRMLDRNAEPIVSSRLHFIQMALQLKDFYQQLEFQPDWYRLFTKCTAPIPF</sequence>
<reference evidence="2" key="1">
    <citation type="submission" date="2012-11" db="EMBL/GenBank/DDBJ databases">
        <authorList>
            <person name="Lucero-Rivera Y.E."/>
            <person name="Tovar-Ramirez D."/>
        </authorList>
    </citation>
    <scope>NUCLEOTIDE SEQUENCE</scope>
    <source>
        <tissue evidence="2">Salivary gland</tissue>
    </source>
</reference>
<name>L7M1S7_RHIPC</name>
<dbReference type="AlphaFoldDB" id="L7M1S7"/>
<evidence type="ECO:0000313" key="2">
    <source>
        <dbReference type="EMBL" id="JAA57039.1"/>
    </source>
</evidence>
<dbReference type="InterPro" id="IPR026960">
    <property type="entry name" value="RVT-Znf"/>
</dbReference>
<reference evidence="2" key="2">
    <citation type="journal article" date="2015" name="J. Proteomics">
        <title>Sexual differences in the sialomes of the zebra tick, Rhipicephalus pulchellus.</title>
        <authorList>
            <person name="Tan A.W."/>
            <person name="Francischetti I.M."/>
            <person name="Slovak M."/>
            <person name="Kini R.M."/>
            <person name="Ribeiro J.M."/>
        </authorList>
    </citation>
    <scope>NUCLEOTIDE SEQUENCE</scope>
    <source>
        <tissue evidence="2">Salivary gland</tissue>
    </source>
</reference>
<feature type="domain" description="Reverse transcriptase zinc-binding" evidence="1">
    <location>
        <begin position="128"/>
        <end position="190"/>
    </location>
</feature>